<evidence type="ECO:0000313" key="1">
    <source>
        <dbReference type="EMBL" id="PNY13925.1"/>
    </source>
</evidence>
<dbReference type="AlphaFoldDB" id="A0A2K3PFB3"/>
<comment type="caution">
    <text evidence="1">The sequence shown here is derived from an EMBL/GenBank/DDBJ whole genome shotgun (WGS) entry which is preliminary data.</text>
</comment>
<organism evidence="1 2">
    <name type="scientific">Trifolium pratense</name>
    <name type="common">Red clover</name>
    <dbReference type="NCBI Taxonomy" id="57577"/>
    <lineage>
        <taxon>Eukaryota</taxon>
        <taxon>Viridiplantae</taxon>
        <taxon>Streptophyta</taxon>
        <taxon>Embryophyta</taxon>
        <taxon>Tracheophyta</taxon>
        <taxon>Spermatophyta</taxon>
        <taxon>Magnoliopsida</taxon>
        <taxon>eudicotyledons</taxon>
        <taxon>Gunneridae</taxon>
        <taxon>Pentapetalae</taxon>
        <taxon>rosids</taxon>
        <taxon>fabids</taxon>
        <taxon>Fabales</taxon>
        <taxon>Fabaceae</taxon>
        <taxon>Papilionoideae</taxon>
        <taxon>50 kb inversion clade</taxon>
        <taxon>NPAAA clade</taxon>
        <taxon>Hologalegina</taxon>
        <taxon>IRL clade</taxon>
        <taxon>Trifolieae</taxon>
        <taxon>Trifolium</taxon>
    </lineage>
</organism>
<name>A0A2K3PFB3_TRIPR</name>
<sequence>RFDSLWCQFEWANLASSKKKDSQRVTRCYGETACGARGREAFRGLQMKINLVGLRKVVGCKRKNQTGKLVGLEMVVGREWKLVSRSKFK</sequence>
<feature type="non-terminal residue" evidence="1">
    <location>
        <position position="1"/>
    </location>
</feature>
<reference evidence="1 2" key="1">
    <citation type="journal article" date="2014" name="Am. J. Bot.">
        <title>Genome assembly and annotation for red clover (Trifolium pratense; Fabaceae).</title>
        <authorList>
            <person name="Istvanek J."/>
            <person name="Jaros M."/>
            <person name="Krenek A."/>
            <person name="Repkova J."/>
        </authorList>
    </citation>
    <scope>NUCLEOTIDE SEQUENCE [LARGE SCALE GENOMIC DNA]</scope>
    <source>
        <strain evidence="2">cv. Tatra</strain>
        <tissue evidence="1">Young leaves</tissue>
    </source>
</reference>
<dbReference type="EMBL" id="ASHM01006446">
    <property type="protein sequence ID" value="PNY13925.1"/>
    <property type="molecule type" value="Genomic_DNA"/>
</dbReference>
<accession>A0A2K3PFB3</accession>
<dbReference type="Proteomes" id="UP000236291">
    <property type="component" value="Unassembled WGS sequence"/>
</dbReference>
<proteinExistence type="predicted"/>
<reference evidence="1 2" key="2">
    <citation type="journal article" date="2017" name="Front. Plant Sci.">
        <title>Gene Classification and Mining of Molecular Markers Useful in Red Clover (Trifolium pratense) Breeding.</title>
        <authorList>
            <person name="Istvanek J."/>
            <person name="Dluhosova J."/>
            <person name="Dluhos P."/>
            <person name="Patkova L."/>
            <person name="Nedelnik J."/>
            <person name="Repkova J."/>
        </authorList>
    </citation>
    <scope>NUCLEOTIDE SEQUENCE [LARGE SCALE GENOMIC DNA]</scope>
    <source>
        <strain evidence="2">cv. Tatra</strain>
        <tissue evidence="1">Young leaves</tissue>
    </source>
</reference>
<protein>
    <submittedName>
        <fullName evidence="1">Uncharacterized protein</fullName>
    </submittedName>
</protein>
<evidence type="ECO:0000313" key="2">
    <source>
        <dbReference type="Proteomes" id="UP000236291"/>
    </source>
</evidence>
<gene>
    <name evidence="1" type="ORF">L195_g010594</name>
</gene>